<accession>A0A974NL91</accession>
<dbReference type="Proteomes" id="UP000595254">
    <property type="component" value="Chromosome"/>
</dbReference>
<evidence type="ECO:0000313" key="2">
    <source>
        <dbReference type="Proteomes" id="UP000595254"/>
    </source>
</evidence>
<sequence>MRTLTSTNFSYQKEAGRVTLWVELPEQVKEESTFYLIKKRPGLLPPVKWKIPYKPKAKMKASVEINFEELFSSEPLEGACQLIFTNGSKDYQCKIDPQSFDYYSYNNGLYQCKPYLTTHGTFGLYQRKVELPVVAEKLSFKKGMLSGEMTFKPILPAVQVEIGLKGRNDITEEFALRYPVKVDQRKVGFELPLAFDLNEFEDGMIYDLYVIYNSGELVRTEKVATPKNFKADYARSGKNSFYLIKPYKNNEQLLSLYIKQEKMAVSIVDVIFNKTNGQFSIEGLVDNEAVPVQARAIKIVLKLRDKLGKEQYSFEIAKSLEVSGEIFAGSYPLESLPIHHSYEGGIWDVFIRLQASNHSVADYPVKVVDGYLSKNYHYFVIPESSKKIKPYVTGARGIALYTAANQKKEKLKIALFGSQMITEPFLFTTRTEAVYQVVLQQNLSSMISMTGKPVVWNDKDFKSVNKNDRSMLKQEFEKSFFTDLEQAAPDYLIIDLMNDVVNPLIQFVDSQLLTLSSALVRTSYMFNEESVMDTSDNHMMIMNAMDTFISSLTAVIPAERIILATGRLINDEEKEQIKRNNRVLGMLESYFLSKLPETNVLDLTNTPYRVDAQHQGKSDQEFVQQLNAIVLDKQVTFRSRVEHGNLDQEHQIPGKRH</sequence>
<name>A0A974NL91_PERPY</name>
<protein>
    <submittedName>
        <fullName evidence="1">Uncharacterized protein</fullName>
    </submittedName>
</protein>
<dbReference type="AlphaFoldDB" id="A0A974NL91"/>
<organism evidence="1 2">
    <name type="scientific">Peribacillus psychrosaccharolyticus</name>
    <name type="common">Bacillus psychrosaccharolyticus</name>
    <dbReference type="NCBI Taxonomy" id="1407"/>
    <lineage>
        <taxon>Bacteria</taxon>
        <taxon>Bacillati</taxon>
        <taxon>Bacillota</taxon>
        <taxon>Bacilli</taxon>
        <taxon>Bacillales</taxon>
        <taxon>Bacillaceae</taxon>
        <taxon>Peribacillus</taxon>
    </lineage>
</organism>
<dbReference type="InterPro" id="IPR046237">
    <property type="entry name" value="DUF6270"/>
</dbReference>
<gene>
    <name evidence="1" type="ORF">I6J18_19390</name>
</gene>
<proteinExistence type="predicted"/>
<reference evidence="1 2" key="1">
    <citation type="submission" date="2021-01" db="EMBL/GenBank/DDBJ databases">
        <title>FDA dAtabase for Regulatory Grade micrObial Sequences (FDA-ARGOS): Supporting development and validation of Infectious Disease Dx tests.</title>
        <authorList>
            <person name="Nelson B."/>
            <person name="Plummer A."/>
            <person name="Tallon L."/>
            <person name="Sadzewicz L."/>
            <person name="Zhao X."/>
            <person name="Boylan J."/>
            <person name="Ott S."/>
            <person name="Bowen H."/>
            <person name="Vavikolanu K."/>
            <person name="Mehta A."/>
            <person name="Aluvathingal J."/>
            <person name="Nadendla S."/>
            <person name="Myers T."/>
            <person name="Yan Y."/>
            <person name="Sichtig H."/>
        </authorList>
    </citation>
    <scope>NUCLEOTIDE SEQUENCE [LARGE SCALE GENOMIC DNA]</scope>
    <source>
        <strain evidence="1 2">FDAARGOS_1161</strain>
    </source>
</reference>
<dbReference type="KEGG" id="ppsr:I6J18_19390"/>
<evidence type="ECO:0000313" key="1">
    <source>
        <dbReference type="EMBL" id="QQS99729.1"/>
    </source>
</evidence>
<dbReference type="EMBL" id="CP068053">
    <property type="protein sequence ID" value="QQS99729.1"/>
    <property type="molecule type" value="Genomic_DNA"/>
</dbReference>
<dbReference type="Pfam" id="PF19786">
    <property type="entry name" value="DUF6270"/>
    <property type="match status" value="1"/>
</dbReference>
<dbReference type="RefSeq" id="WP_201647645.1">
    <property type="nucleotide sequence ID" value="NZ_CP068053.1"/>
</dbReference>
<keyword evidence="2" id="KW-1185">Reference proteome</keyword>